<feature type="transmembrane region" description="Helical" evidence="1">
    <location>
        <begin position="40"/>
        <end position="58"/>
    </location>
</feature>
<keyword evidence="1" id="KW-1133">Transmembrane helix</keyword>
<dbReference type="EMBL" id="ML179971">
    <property type="protein sequence ID" value="THU79827.1"/>
    <property type="molecule type" value="Genomic_DNA"/>
</dbReference>
<evidence type="ECO:0000256" key="1">
    <source>
        <dbReference type="SAM" id="Phobius"/>
    </source>
</evidence>
<evidence type="ECO:0000313" key="2">
    <source>
        <dbReference type="EMBL" id="THU79827.1"/>
    </source>
</evidence>
<dbReference type="Proteomes" id="UP000297245">
    <property type="component" value="Unassembled WGS sequence"/>
</dbReference>
<proteinExistence type="predicted"/>
<evidence type="ECO:0000313" key="3">
    <source>
        <dbReference type="Proteomes" id="UP000297245"/>
    </source>
</evidence>
<keyword evidence="1" id="KW-0812">Transmembrane</keyword>
<keyword evidence="1" id="KW-0472">Membrane</keyword>
<feature type="transmembrane region" description="Helical" evidence="1">
    <location>
        <begin position="169"/>
        <end position="190"/>
    </location>
</feature>
<protein>
    <submittedName>
        <fullName evidence="2">Uncharacterized protein</fullName>
    </submittedName>
</protein>
<feature type="transmembrane region" description="Helical" evidence="1">
    <location>
        <begin position="79"/>
        <end position="107"/>
    </location>
</feature>
<sequence length="342" mass="37792">MTSSLSTSSTLSSLEQQSKPLLDSDIHAVNSWMLSEAVRSLLYGVYVTLSIIAAYLFLKQGVSLRPSRRGSDLSPTAKARLALFILTIIMLLFATVSLVLEIQAYLIQLPLSSFEPPQDLDKFIKSMTDQQILLTFVDRINYPISDGIVVWRAWIMFPNSLFVKIALTFLFLSSCVGVFVDASLGTVGFLRDISFTGPNTRGLIMAIPMIVTNAVATGLIAWKTWHHYNTLKKNLSDSSPLTRVQKVLFLLVESGVVYCIFWVAWTSITVTGGTGTTSFQTYSAAMPFISALYPITIIILVATVEDDNRYRTRMSLSQSIRFCSMQSTTLSSAVEVGDDIAK</sequence>
<feature type="transmembrane region" description="Helical" evidence="1">
    <location>
        <begin position="202"/>
        <end position="225"/>
    </location>
</feature>
<reference evidence="2 3" key="1">
    <citation type="journal article" date="2019" name="Nat. Ecol. Evol.">
        <title>Megaphylogeny resolves global patterns of mushroom evolution.</title>
        <authorList>
            <person name="Varga T."/>
            <person name="Krizsan K."/>
            <person name="Foldi C."/>
            <person name="Dima B."/>
            <person name="Sanchez-Garcia M."/>
            <person name="Sanchez-Ramirez S."/>
            <person name="Szollosi G.J."/>
            <person name="Szarkandi J.G."/>
            <person name="Papp V."/>
            <person name="Albert L."/>
            <person name="Andreopoulos W."/>
            <person name="Angelini C."/>
            <person name="Antonin V."/>
            <person name="Barry K.W."/>
            <person name="Bougher N.L."/>
            <person name="Buchanan P."/>
            <person name="Buyck B."/>
            <person name="Bense V."/>
            <person name="Catcheside P."/>
            <person name="Chovatia M."/>
            <person name="Cooper J."/>
            <person name="Damon W."/>
            <person name="Desjardin D."/>
            <person name="Finy P."/>
            <person name="Geml J."/>
            <person name="Haridas S."/>
            <person name="Hughes K."/>
            <person name="Justo A."/>
            <person name="Karasinski D."/>
            <person name="Kautmanova I."/>
            <person name="Kiss B."/>
            <person name="Kocsube S."/>
            <person name="Kotiranta H."/>
            <person name="LaButti K.M."/>
            <person name="Lechner B.E."/>
            <person name="Liimatainen K."/>
            <person name="Lipzen A."/>
            <person name="Lukacs Z."/>
            <person name="Mihaltcheva S."/>
            <person name="Morgado L.N."/>
            <person name="Niskanen T."/>
            <person name="Noordeloos M.E."/>
            <person name="Ohm R.A."/>
            <person name="Ortiz-Santana B."/>
            <person name="Ovrebo C."/>
            <person name="Racz N."/>
            <person name="Riley R."/>
            <person name="Savchenko A."/>
            <person name="Shiryaev A."/>
            <person name="Soop K."/>
            <person name="Spirin V."/>
            <person name="Szebenyi C."/>
            <person name="Tomsovsky M."/>
            <person name="Tulloss R.E."/>
            <person name="Uehling J."/>
            <person name="Grigoriev I.V."/>
            <person name="Vagvolgyi C."/>
            <person name="Papp T."/>
            <person name="Martin F.M."/>
            <person name="Miettinen O."/>
            <person name="Hibbett D.S."/>
            <person name="Nagy L.G."/>
        </authorList>
    </citation>
    <scope>NUCLEOTIDE SEQUENCE [LARGE SCALE GENOMIC DNA]</scope>
    <source>
        <strain evidence="2 3">CBS 962.96</strain>
    </source>
</reference>
<gene>
    <name evidence="2" type="ORF">K435DRAFT_973015</name>
</gene>
<dbReference type="OrthoDB" id="2744793at2759"/>
<organism evidence="2 3">
    <name type="scientific">Dendrothele bispora (strain CBS 962.96)</name>
    <dbReference type="NCBI Taxonomy" id="1314807"/>
    <lineage>
        <taxon>Eukaryota</taxon>
        <taxon>Fungi</taxon>
        <taxon>Dikarya</taxon>
        <taxon>Basidiomycota</taxon>
        <taxon>Agaricomycotina</taxon>
        <taxon>Agaricomycetes</taxon>
        <taxon>Agaricomycetidae</taxon>
        <taxon>Agaricales</taxon>
        <taxon>Agaricales incertae sedis</taxon>
        <taxon>Dendrothele</taxon>
    </lineage>
</organism>
<name>A0A4S8KV96_DENBC</name>
<keyword evidence="3" id="KW-1185">Reference proteome</keyword>
<dbReference type="AlphaFoldDB" id="A0A4S8KV96"/>
<feature type="transmembrane region" description="Helical" evidence="1">
    <location>
        <begin position="285"/>
        <end position="304"/>
    </location>
</feature>
<accession>A0A4S8KV96</accession>
<feature type="transmembrane region" description="Helical" evidence="1">
    <location>
        <begin position="246"/>
        <end position="265"/>
    </location>
</feature>